<dbReference type="GO" id="GO:0008914">
    <property type="term" value="F:leucyl-tRNA--protein transferase activity"/>
    <property type="evidence" value="ECO:0007669"/>
    <property type="project" value="InterPro"/>
</dbReference>
<dbReference type="Gene3D" id="3.40.630.70">
    <property type="entry name" value="Leucyl/phenylalanyl-tRNA-protein transferase, C-terminal domain"/>
    <property type="match status" value="1"/>
</dbReference>
<evidence type="ECO:0000256" key="2">
    <source>
        <dbReference type="ARBA" id="ARBA00022679"/>
    </source>
</evidence>
<dbReference type="NCBIfam" id="TIGR00667">
    <property type="entry name" value="aat"/>
    <property type="match status" value="1"/>
</dbReference>
<keyword evidence="3" id="KW-0012">Acyltransferase</keyword>
<dbReference type="HAMAP" id="MF_00688">
    <property type="entry name" value="Leu_Phe_trans"/>
    <property type="match status" value="1"/>
</dbReference>
<dbReference type="Pfam" id="PF03588">
    <property type="entry name" value="Leu_Phe_trans"/>
    <property type="match status" value="1"/>
</dbReference>
<dbReference type="InterPro" id="IPR016181">
    <property type="entry name" value="Acyl_CoA_acyltransferase"/>
</dbReference>
<dbReference type="GO" id="GO:0005737">
    <property type="term" value="C:cytoplasm"/>
    <property type="evidence" value="ECO:0007669"/>
    <property type="project" value="TreeGrafter"/>
</dbReference>
<evidence type="ECO:0008006" key="5">
    <source>
        <dbReference type="Google" id="ProtNLM"/>
    </source>
</evidence>
<dbReference type="InterPro" id="IPR004616">
    <property type="entry name" value="Leu/Phe-tRNA_Trfase"/>
</dbReference>
<dbReference type="PANTHER" id="PTHR30098:SF2">
    <property type="entry name" value="LEUCYL_PHENYLALANYL-TRNA--PROTEIN TRANSFERASE"/>
    <property type="match status" value="1"/>
</dbReference>
<evidence type="ECO:0000256" key="3">
    <source>
        <dbReference type="ARBA" id="ARBA00023315"/>
    </source>
</evidence>
<proteinExistence type="inferred from homology"/>
<dbReference type="EMBL" id="UINC01142001">
    <property type="protein sequence ID" value="SVD30072.1"/>
    <property type="molecule type" value="Genomic_DNA"/>
</dbReference>
<dbReference type="InterPro" id="IPR042203">
    <property type="entry name" value="Leu/Phe-tRNA_Trfase_C"/>
</dbReference>
<dbReference type="PANTHER" id="PTHR30098">
    <property type="entry name" value="LEUCYL/PHENYLALANYL-TRNA--PROTEIN TRANSFERASE"/>
    <property type="match status" value="1"/>
</dbReference>
<protein>
    <recommendedName>
        <fullName evidence="5">Leucyl/phenylalanyl-tRNA--protein transferase</fullName>
    </recommendedName>
</protein>
<dbReference type="SUPFAM" id="SSF55729">
    <property type="entry name" value="Acyl-CoA N-acyltransferases (Nat)"/>
    <property type="match status" value="1"/>
</dbReference>
<name>A0A382U7R7_9ZZZZ</name>
<keyword evidence="1" id="KW-0963">Cytoplasm</keyword>
<feature type="non-terminal residue" evidence="4">
    <location>
        <position position="1"/>
    </location>
</feature>
<keyword evidence="2" id="KW-0808">Transferase</keyword>
<evidence type="ECO:0000256" key="1">
    <source>
        <dbReference type="ARBA" id="ARBA00022490"/>
    </source>
</evidence>
<evidence type="ECO:0000313" key="4">
    <source>
        <dbReference type="EMBL" id="SVD30072.1"/>
    </source>
</evidence>
<sequence length="183" mass="20255">GIIPLSNFHTSRSLLRTCRRGVFGINVDKNFREVLEACARKTRQRRETWINQEIRELYIELFELGHAHSVECWSNGALVGGLYGVALGGAFFGESMFSSKTDASKVALVHLVAILRLGGFCLLDVQFLTEHLRQFGAVEVDRSTYLHQLEDALSKDANFYSVSRVGGNDSIVTDGTGSVELGE</sequence>
<accession>A0A382U7R7</accession>
<dbReference type="AlphaFoldDB" id="A0A382U7R7"/>
<organism evidence="4">
    <name type="scientific">marine metagenome</name>
    <dbReference type="NCBI Taxonomy" id="408172"/>
    <lineage>
        <taxon>unclassified sequences</taxon>
        <taxon>metagenomes</taxon>
        <taxon>ecological metagenomes</taxon>
    </lineage>
</organism>
<reference evidence="4" key="1">
    <citation type="submission" date="2018-05" db="EMBL/GenBank/DDBJ databases">
        <authorList>
            <person name="Lanie J.A."/>
            <person name="Ng W.-L."/>
            <person name="Kazmierczak K.M."/>
            <person name="Andrzejewski T.M."/>
            <person name="Davidsen T.M."/>
            <person name="Wayne K.J."/>
            <person name="Tettelin H."/>
            <person name="Glass J.I."/>
            <person name="Rusch D."/>
            <person name="Podicherti R."/>
            <person name="Tsui H.-C.T."/>
            <person name="Winkler M.E."/>
        </authorList>
    </citation>
    <scope>NUCLEOTIDE SEQUENCE</scope>
</reference>
<dbReference type="FunFam" id="3.40.630.70:FF:000001">
    <property type="entry name" value="Leucyl/phenylalanyl-tRNA--protein transferase"/>
    <property type="match status" value="1"/>
</dbReference>
<dbReference type="GO" id="GO:0030163">
    <property type="term" value="P:protein catabolic process"/>
    <property type="evidence" value="ECO:0007669"/>
    <property type="project" value="InterPro"/>
</dbReference>
<gene>
    <name evidence="4" type="ORF">METZ01_LOCUS382926</name>
</gene>